<accession>N6ZKC3</accession>
<dbReference type="GO" id="GO:0015031">
    <property type="term" value="P:protein transport"/>
    <property type="evidence" value="ECO:0007669"/>
    <property type="project" value="UniProtKB-UniRule"/>
</dbReference>
<dbReference type="OrthoDB" id="9795145at2"/>
<dbReference type="NCBIfam" id="NF004392">
    <property type="entry name" value="PRK05751.1-3"/>
    <property type="match status" value="1"/>
</dbReference>
<comment type="similarity">
    <text evidence="1 6">Belongs to the SecB family.</text>
</comment>
<organism evidence="7 8">
    <name type="scientific">Thauera phenylacetica B4P</name>
    <dbReference type="NCBI Taxonomy" id="1234382"/>
    <lineage>
        <taxon>Bacteria</taxon>
        <taxon>Pseudomonadati</taxon>
        <taxon>Pseudomonadota</taxon>
        <taxon>Betaproteobacteria</taxon>
        <taxon>Rhodocyclales</taxon>
        <taxon>Zoogloeaceae</taxon>
        <taxon>Thauera</taxon>
    </lineage>
</organism>
<keyword evidence="2 6" id="KW-0813">Transport</keyword>
<sequence>MSENAQPVFSIEKLYVKDLSVEVPGAPQIFLERETPQVNVQLRTEGQVVEEGVYEVTLTVTVNARIGEDRNLFLVEVAQAGIFQIRNLPEGELEPVMMIGCPNILFPYAREAVSDAVTRAGFQPVLLSPVNFESLYQSQRQQAIQQAVEQASGEVPIQ</sequence>
<dbReference type="GO" id="GO:0051082">
    <property type="term" value="F:unfolded protein binding"/>
    <property type="evidence" value="ECO:0007669"/>
    <property type="project" value="InterPro"/>
</dbReference>
<dbReference type="NCBIfam" id="NF004394">
    <property type="entry name" value="PRK05751.1-5"/>
    <property type="match status" value="1"/>
</dbReference>
<evidence type="ECO:0000313" key="7">
    <source>
        <dbReference type="EMBL" id="ENO95007.1"/>
    </source>
</evidence>
<evidence type="ECO:0000256" key="1">
    <source>
        <dbReference type="ARBA" id="ARBA00009990"/>
    </source>
</evidence>
<dbReference type="PANTHER" id="PTHR36918:SF1">
    <property type="entry name" value="PROTEIN-EXPORT PROTEIN SECB"/>
    <property type="match status" value="1"/>
</dbReference>
<evidence type="ECO:0000256" key="4">
    <source>
        <dbReference type="ARBA" id="ARBA00023010"/>
    </source>
</evidence>
<reference evidence="7 8" key="1">
    <citation type="submission" date="2012-09" db="EMBL/GenBank/DDBJ databases">
        <title>Draft Genome Sequences of 6 Strains from Genus Thauera.</title>
        <authorList>
            <person name="Liu B."/>
            <person name="Shapleigh J.P."/>
            <person name="Frostegard A.H."/>
        </authorList>
    </citation>
    <scope>NUCLEOTIDE SEQUENCE [LARGE SCALE GENOMIC DNA]</scope>
    <source>
        <strain evidence="7 8">B4P</strain>
    </source>
</reference>
<dbReference type="InterPro" id="IPR003708">
    <property type="entry name" value="SecB"/>
</dbReference>
<dbReference type="EMBL" id="AMXF01000302">
    <property type="protein sequence ID" value="ENO95007.1"/>
    <property type="molecule type" value="Genomic_DNA"/>
</dbReference>
<keyword evidence="6" id="KW-0963">Cytoplasm</keyword>
<dbReference type="AlphaFoldDB" id="N6ZKC3"/>
<dbReference type="Pfam" id="PF02556">
    <property type="entry name" value="SecB"/>
    <property type="match status" value="1"/>
</dbReference>
<proteinExistence type="inferred from homology"/>
<evidence type="ECO:0000256" key="6">
    <source>
        <dbReference type="HAMAP-Rule" id="MF_00821"/>
    </source>
</evidence>
<dbReference type="GO" id="GO:0005737">
    <property type="term" value="C:cytoplasm"/>
    <property type="evidence" value="ECO:0007669"/>
    <property type="project" value="UniProtKB-SubCell"/>
</dbReference>
<evidence type="ECO:0000313" key="8">
    <source>
        <dbReference type="Proteomes" id="UP000013047"/>
    </source>
</evidence>
<comment type="function">
    <text evidence="6">One of the proteins required for the normal export of preproteins out of the cell cytoplasm. It is a molecular chaperone that binds to a subset of precursor proteins, maintaining them in a translocation-competent state. It also specifically binds to its receptor SecA.</text>
</comment>
<dbReference type="InterPro" id="IPR035958">
    <property type="entry name" value="SecB-like_sf"/>
</dbReference>
<dbReference type="NCBIfam" id="TIGR00809">
    <property type="entry name" value="secB"/>
    <property type="match status" value="1"/>
</dbReference>
<dbReference type="RefSeq" id="WP_004381876.1">
    <property type="nucleotide sequence ID" value="NZ_AMXF01000302.1"/>
</dbReference>
<evidence type="ECO:0000256" key="5">
    <source>
        <dbReference type="ARBA" id="ARBA00023186"/>
    </source>
</evidence>
<dbReference type="Proteomes" id="UP000013047">
    <property type="component" value="Unassembled WGS sequence"/>
</dbReference>
<keyword evidence="4 6" id="KW-0811">Translocation</keyword>
<keyword evidence="8" id="KW-1185">Reference proteome</keyword>
<comment type="subunit">
    <text evidence="6">Homotetramer, a dimer of dimers. One homotetramer interacts with 1 SecA dimer.</text>
</comment>
<dbReference type="Gene3D" id="3.10.420.10">
    <property type="entry name" value="SecB-like"/>
    <property type="match status" value="1"/>
</dbReference>
<protein>
    <recommendedName>
        <fullName evidence="6">Protein-export protein SecB</fullName>
    </recommendedName>
</protein>
<keyword evidence="3 6" id="KW-0653">Protein transport</keyword>
<dbReference type="PANTHER" id="PTHR36918">
    <property type="match status" value="1"/>
</dbReference>
<dbReference type="SUPFAM" id="SSF54611">
    <property type="entry name" value="SecB-like"/>
    <property type="match status" value="1"/>
</dbReference>
<dbReference type="HAMAP" id="MF_00821">
    <property type="entry name" value="SecB"/>
    <property type="match status" value="1"/>
</dbReference>
<keyword evidence="5 6" id="KW-0143">Chaperone</keyword>
<dbReference type="PRINTS" id="PR01594">
    <property type="entry name" value="SECBCHAPRONE"/>
</dbReference>
<gene>
    <name evidence="6" type="primary">secB</name>
    <name evidence="7" type="ORF">C667_21209</name>
</gene>
<dbReference type="GO" id="GO:0006457">
    <property type="term" value="P:protein folding"/>
    <property type="evidence" value="ECO:0007669"/>
    <property type="project" value="UniProtKB-UniRule"/>
</dbReference>
<evidence type="ECO:0000256" key="2">
    <source>
        <dbReference type="ARBA" id="ARBA00022448"/>
    </source>
</evidence>
<comment type="caution">
    <text evidence="7">The sequence shown here is derived from an EMBL/GenBank/DDBJ whole genome shotgun (WGS) entry which is preliminary data.</text>
</comment>
<dbReference type="GO" id="GO:0051262">
    <property type="term" value="P:protein tetramerization"/>
    <property type="evidence" value="ECO:0007669"/>
    <property type="project" value="InterPro"/>
</dbReference>
<evidence type="ECO:0000256" key="3">
    <source>
        <dbReference type="ARBA" id="ARBA00022927"/>
    </source>
</evidence>
<name>N6ZKC3_9RHOO</name>
<comment type="subcellular location">
    <subcellularLocation>
        <location evidence="6">Cytoplasm</location>
    </subcellularLocation>
</comment>